<reference evidence="2 3" key="1">
    <citation type="submission" date="2021-07" db="EMBL/GenBank/DDBJ databases">
        <authorList>
            <person name="Palmer J.M."/>
        </authorList>
    </citation>
    <scope>NUCLEOTIDE SEQUENCE [LARGE SCALE GENOMIC DNA]</scope>
    <source>
        <strain evidence="2 3">AT_MEX2019</strain>
        <tissue evidence="2">Muscle</tissue>
    </source>
</reference>
<gene>
    <name evidence="2" type="ORF">ATANTOWER_030625</name>
</gene>
<keyword evidence="1" id="KW-0732">Signal</keyword>
<feature type="signal peptide" evidence="1">
    <location>
        <begin position="1"/>
        <end position="22"/>
    </location>
</feature>
<proteinExistence type="predicted"/>
<dbReference type="EMBL" id="JAHUTI010027947">
    <property type="protein sequence ID" value="MED6240895.1"/>
    <property type="molecule type" value="Genomic_DNA"/>
</dbReference>
<comment type="caution">
    <text evidence="2">The sequence shown here is derived from an EMBL/GenBank/DDBJ whole genome shotgun (WGS) entry which is preliminary data.</text>
</comment>
<organism evidence="2 3">
    <name type="scientific">Ataeniobius toweri</name>
    <dbReference type="NCBI Taxonomy" id="208326"/>
    <lineage>
        <taxon>Eukaryota</taxon>
        <taxon>Metazoa</taxon>
        <taxon>Chordata</taxon>
        <taxon>Craniata</taxon>
        <taxon>Vertebrata</taxon>
        <taxon>Euteleostomi</taxon>
        <taxon>Actinopterygii</taxon>
        <taxon>Neopterygii</taxon>
        <taxon>Teleostei</taxon>
        <taxon>Neoteleostei</taxon>
        <taxon>Acanthomorphata</taxon>
        <taxon>Ovalentaria</taxon>
        <taxon>Atherinomorphae</taxon>
        <taxon>Cyprinodontiformes</taxon>
        <taxon>Goodeidae</taxon>
        <taxon>Ataeniobius</taxon>
    </lineage>
</organism>
<dbReference type="Proteomes" id="UP001345963">
    <property type="component" value="Unassembled WGS sequence"/>
</dbReference>
<keyword evidence="3" id="KW-1185">Reference proteome</keyword>
<evidence type="ECO:0000313" key="3">
    <source>
        <dbReference type="Proteomes" id="UP001345963"/>
    </source>
</evidence>
<accession>A0ABU7ATX4</accession>
<evidence type="ECO:0000256" key="1">
    <source>
        <dbReference type="SAM" id="SignalP"/>
    </source>
</evidence>
<evidence type="ECO:0000313" key="2">
    <source>
        <dbReference type="EMBL" id="MED6240895.1"/>
    </source>
</evidence>
<feature type="chain" id="PRO_5046276083" evidence="1">
    <location>
        <begin position="23"/>
        <end position="107"/>
    </location>
</feature>
<name>A0ABU7ATX4_9TELE</name>
<sequence>MELHQVLRAVEVLLLSIIKLQAYCGNRPLASQRLCILRLKAEMWRVDMEHTCTIGSVCHNQNGMIQTSVDMPAVLTDNQHKLPLSFGKLFHSDQAESVQNILISSLF</sequence>
<protein>
    <submittedName>
        <fullName evidence="2">Uncharacterized protein</fullName>
    </submittedName>
</protein>